<protein>
    <submittedName>
        <fullName evidence="1">Uncharacterized protein</fullName>
    </submittedName>
</protein>
<proteinExistence type="predicted"/>
<evidence type="ECO:0000313" key="2">
    <source>
        <dbReference type="Proteomes" id="UP000017640"/>
    </source>
</evidence>
<reference evidence="1 2" key="1">
    <citation type="journal article" date="2013" name="BMC Genomics">
        <title>Genomes of "Spiribacter", a streamlined, successful halophilic bacterium.</title>
        <authorList>
            <person name="Lopez-Perez M."/>
            <person name="Ghai R."/>
            <person name="Leon M.J."/>
            <person name="Rodriguez-Olmos A."/>
            <person name="Copa-Patino J.L."/>
            <person name="Soliveri J."/>
            <person name="Sanchez-Porro C."/>
            <person name="Ventosa A."/>
            <person name="Rodriguez-Valera F."/>
        </authorList>
    </citation>
    <scope>NUCLEOTIDE SEQUENCE [LARGE SCALE GENOMIC DNA]</scope>
    <source>
        <strain evidence="1 2">UAH-SP71</strain>
    </source>
</reference>
<gene>
    <name evidence="1" type="ORF">SPICUR_05435</name>
</gene>
<organism evidence="1 2">
    <name type="scientific">Spiribacter curvatus</name>
    <dbReference type="NCBI Taxonomy" id="1335757"/>
    <lineage>
        <taxon>Bacteria</taxon>
        <taxon>Pseudomonadati</taxon>
        <taxon>Pseudomonadota</taxon>
        <taxon>Gammaproteobacteria</taxon>
        <taxon>Chromatiales</taxon>
        <taxon>Ectothiorhodospiraceae</taxon>
        <taxon>Spiribacter</taxon>
    </lineage>
</organism>
<dbReference type="Proteomes" id="UP000017640">
    <property type="component" value="Chromosome"/>
</dbReference>
<dbReference type="STRING" id="1335757.SPICUR_05435"/>
<dbReference type="AlphaFoldDB" id="U5T749"/>
<dbReference type="EMBL" id="CP005990">
    <property type="protein sequence ID" value="AGY92062.1"/>
    <property type="molecule type" value="Genomic_DNA"/>
</dbReference>
<evidence type="ECO:0000313" key="1">
    <source>
        <dbReference type="EMBL" id="AGY92062.1"/>
    </source>
</evidence>
<dbReference type="KEGG" id="spiu:SPICUR_05435"/>
<dbReference type="HOGENOM" id="CLU_3358584_0_0_6"/>
<accession>U5T749</accession>
<sequence>MRKIRKSAALFVDLHQQPIRYQVFMKSVMLDYETIH</sequence>
<name>U5T749_9GAMM</name>
<keyword evidence="2" id="KW-1185">Reference proteome</keyword>